<dbReference type="AlphaFoldDB" id="A0A6B0TN61"/>
<dbReference type="PANTHER" id="PTHR42788:SF13">
    <property type="entry name" value="ALIPHATIC SULFONATES IMPORT ATP-BINDING PROTEIN SSUB"/>
    <property type="match status" value="1"/>
</dbReference>
<keyword evidence="4 6" id="KW-0067">ATP-binding</keyword>
<gene>
    <name evidence="6" type="ORF">GSH16_11310</name>
</gene>
<evidence type="ECO:0000256" key="3">
    <source>
        <dbReference type="ARBA" id="ARBA00022741"/>
    </source>
</evidence>
<protein>
    <submittedName>
        <fullName evidence="6">ATP-binding cassette domain-containing protein</fullName>
    </submittedName>
</protein>
<sequence>MATKLSLNHLNKSFGRGKTPPIEVVRDFSLEIRDLEFLAVIGPSGCGKSTLLRLIDGLIPADSGSIEMDGRDISDKVGGEGRGMVFQSFDLFPWRTTQANVEFGLEAKGVPKAERAPIAKKYIDLVGLTGFEDSYPHELSGGMQQRAGFARALAIHPEILLMDEPFGALDVQTRDILQNELLDIWQKEQKTVLFVTHSIEEAIYLADRIAVITPRPARVDRIIDVPFERPRREEIKSRPEFLEMRQEIWSILKEGVTV</sequence>
<dbReference type="GO" id="GO:0016887">
    <property type="term" value="F:ATP hydrolysis activity"/>
    <property type="evidence" value="ECO:0007669"/>
    <property type="project" value="InterPro"/>
</dbReference>
<dbReference type="Proteomes" id="UP000436016">
    <property type="component" value="Unassembled WGS sequence"/>
</dbReference>
<reference evidence="6 7" key="1">
    <citation type="submission" date="2019-12" db="EMBL/GenBank/DDBJ databases">
        <title>Strain KN286 was isolated from seawater, which was collected from Caroline Seamount in the tropical western Pacific.</title>
        <authorList>
            <person name="Wang Q."/>
        </authorList>
    </citation>
    <scope>NUCLEOTIDE SEQUENCE [LARGE SCALE GENOMIC DNA]</scope>
    <source>
        <strain evidence="6 7">KN286</strain>
    </source>
</reference>
<dbReference type="RefSeq" id="WP_160855064.1">
    <property type="nucleotide sequence ID" value="NZ_WUWG01000003.1"/>
</dbReference>
<dbReference type="PROSITE" id="PS50893">
    <property type="entry name" value="ABC_TRANSPORTER_2"/>
    <property type="match status" value="1"/>
</dbReference>
<dbReference type="EMBL" id="WUWG01000003">
    <property type="protein sequence ID" value="MXU66040.1"/>
    <property type="molecule type" value="Genomic_DNA"/>
</dbReference>
<evidence type="ECO:0000256" key="2">
    <source>
        <dbReference type="ARBA" id="ARBA00022448"/>
    </source>
</evidence>
<evidence type="ECO:0000256" key="1">
    <source>
        <dbReference type="ARBA" id="ARBA00005417"/>
    </source>
</evidence>
<evidence type="ECO:0000313" key="6">
    <source>
        <dbReference type="EMBL" id="MXU66040.1"/>
    </source>
</evidence>
<evidence type="ECO:0000256" key="4">
    <source>
        <dbReference type="ARBA" id="ARBA00022840"/>
    </source>
</evidence>
<comment type="similarity">
    <text evidence="1">Belongs to the ABC transporter superfamily.</text>
</comment>
<dbReference type="PROSITE" id="PS00211">
    <property type="entry name" value="ABC_TRANSPORTER_1"/>
    <property type="match status" value="1"/>
</dbReference>
<dbReference type="InterPro" id="IPR050166">
    <property type="entry name" value="ABC_transporter_ATP-bind"/>
</dbReference>
<dbReference type="GO" id="GO:0005524">
    <property type="term" value="F:ATP binding"/>
    <property type="evidence" value="ECO:0007669"/>
    <property type="project" value="UniProtKB-KW"/>
</dbReference>
<comment type="caution">
    <text evidence="6">The sequence shown here is derived from an EMBL/GenBank/DDBJ whole genome shotgun (WGS) entry which is preliminary data.</text>
</comment>
<proteinExistence type="inferred from homology"/>
<evidence type="ECO:0000313" key="7">
    <source>
        <dbReference type="Proteomes" id="UP000436016"/>
    </source>
</evidence>
<evidence type="ECO:0000259" key="5">
    <source>
        <dbReference type="PROSITE" id="PS50893"/>
    </source>
</evidence>
<dbReference type="InterPro" id="IPR003439">
    <property type="entry name" value="ABC_transporter-like_ATP-bd"/>
</dbReference>
<dbReference type="InterPro" id="IPR027417">
    <property type="entry name" value="P-loop_NTPase"/>
</dbReference>
<keyword evidence="7" id="KW-1185">Reference proteome</keyword>
<dbReference type="SMART" id="SM00382">
    <property type="entry name" value="AAA"/>
    <property type="match status" value="1"/>
</dbReference>
<feature type="domain" description="ABC transporter" evidence="5">
    <location>
        <begin position="5"/>
        <end position="239"/>
    </location>
</feature>
<dbReference type="CDD" id="cd03293">
    <property type="entry name" value="ABC_NrtD_SsuB_transporters"/>
    <property type="match status" value="1"/>
</dbReference>
<dbReference type="SUPFAM" id="SSF52540">
    <property type="entry name" value="P-loop containing nucleoside triphosphate hydrolases"/>
    <property type="match status" value="1"/>
</dbReference>
<dbReference type="InterPro" id="IPR003593">
    <property type="entry name" value="AAA+_ATPase"/>
</dbReference>
<keyword evidence="3" id="KW-0547">Nucleotide-binding</keyword>
<dbReference type="Gene3D" id="3.40.50.300">
    <property type="entry name" value="P-loop containing nucleotide triphosphate hydrolases"/>
    <property type="match status" value="1"/>
</dbReference>
<organism evidence="6 7">
    <name type="scientific">Oceanomicrobium pacificus</name>
    <dbReference type="NCBI Taxonomy" id="2692916"/>
    <lineage>
        <taxon>Bacteria</taxon>
        <taxon>Pseudomonadati</taxon>
        <taxon>Pseudomonadota</taxon>
        <taxon>Alphaproteobacteria</taxon>
        <taxon>Rhodobacterales</taxon>
        <taxon>Paracoccaceae</taxon>
        <taxon>Oceanomicrobium</taxon>
    </lineage>
</organism>
<keyword evidence="2" id="KW-0813">Transport</keyword>
<name>A0A6B0TN61_9RHOB</name>
<accession>A0A6B0TN61</accession>
<dbReference type="PANTHER" id="PTHR42788">
    <property type="entry name" value="TAURINE IMPORT ATP-BINDING PROTEIN-RELATED"/>
    <property type="match status" value="1"/>
</dbReference>
<dbReference type="InterPro" id="IPR017871">
    <property type="entry name" value="ABC_transporter-like_CS"/>
</dbReference>
<dbReference type="Pfam" id="PF00005">
    <property type="entry name" value="ABC_tran"/>
    <property type="match status" value="1"/>
</dbReference>